<protein>
    <recommendedName>
        <fullName evidence="3">Urease subunit beta</fullName>
        <ecNumber evidence="3">3.5.1.5</ecNumber>
    </recommendedName>
    <alternativeName>
        <fullName evidence="3">Urea amidohydrolase subunit beta</fullName>
    </alternativeName>
</protein>
<dbReference type="RefSeq" id="WP_073258132.1">
    <property type="nucleotide sequence ID" value="NZ_FRCS01000004.1"/>
</dbReference>
<evidence type="ECO:0000313" key="4">
    <source>
        <dbReference type="EMBL" id="SHN28604.1"/>
    </source>
</evidence>
<dbReference type="HAMAP" id="MF_01954">
    <property type="entry name" value="Urease_beta"/>
    <property type="match status" value="1"/>
</dbReference>
<dbReference type="InterPro" id="IPR050069">
    <property type="entry name" value="Urease_subunit"/>
</dbReference>
<evidence type="ECO:0000256" key="1">
    <source>
        <dbReference type="ARBA" id="ARBA00022801"/>
    </source>
</evidence>
<keyword evidence="3" id="KW-0963">Cytoplasm</keyword>
<dbReference type="EC" id="3.5.1.5" evidence="3"/>
<dbReference type="UniPathway" id="UPA00258">
    <property type="reaction ID" value="UER00370"/>
</dbReference>
<comment type="subunit">
    <text evidence="3">Heterotrimer of UreA (gamma), UreB (beta) and UreC (alpha) subunits. Three heterotrimers associate to form the active enzyme.</text>
</comment>
<keyword evidence="1 3" id="KW-0378">Hydrolase</keyword>
<dbReference type="GO" id="GO:0035550">
    <property type="term" value="C:urease complex"/>
    <property type="evidence" value="ECO:0007669"/>
    <property type="project" value="InterPro"/>
</dbReference>
<dbReference type="STRING" id="134849.SAMN05443668_104478"/>
<reference evidence="4 5" key="1">
    <citation type="submission" date="2016-11" db="EMBL/GenBank/DDBJ databases">
        <authorList>
            <person name="Jaros S."/>
            <person name="Januszkiewicz K."/>
            <person name="Wedrychowicz H."/>
        </authorList>
    </citation>
    <scope>NUCLEOTIDE SEQUENCE [LARGE SCALE GENOMIC DNA]</scope>
    <source>
        <strain evidence="4 5">DSM 46144</strain>
    </source>
</reference>
<comment type="similarity">
    <text evidence="3">Belongs to the urease beta subunit family.</text>
</comment>
<proteinExistence type="inferred from homology"/>
<dbReference type="InterPro" id="IPR002019">
    <property type="entry name" value="Urease_beta-like"/>
</dbReference>
<organism evidence="4 5">
    <name type="scientific">Cryptosporangium aurantiacum</name>
    <dbReference type="NCBI Taxonomy" id="134849"/>
    <lineage>
        <taxon>Bacteria</taxon>
        <taxon>Bacillati</taxon>
        <taxon>Actinomycetota</taxon>
        <taxon>Actinomycetes</taxon>
        <taxon>Cryptosporangiales</taxon>
        <taxon>Cryptosporangiaceae</taxon>
        <taxon>Cryptosporangium</taxon>
    </lineage>
</organism>
<gene>
    <name evidence="3" type="primary">ureB</name>
    <name evidence="4" type="ORF">SAMN05443668_104478</name>
</gene>
<keyword evidence="5" id="KW-1185">Reference proteome</keyword>
<dbReference type="OrthoDB" id="9797217at2"/>
<dbReference type="SUPFAM" id="SSF51278">
    <property type="entry name" value="Urease, beta-subunit"/>
    <property type="match status" value="1"/>
</dbReference>
<accession>A0A1M7QCW2</accession>
<evidence type="ECO:0000256" key="3">
    <source>
        <dbReference type="HAMAP-Rule" id="MF_01954"/>
    </source>
</evidence>
<dbReference type="Gene3D" id="2.10.150.10">
    <property type="entry name" value="Urease, beta subunit"/>
    <property type="match status" value="1"/>
</dbReference>
<name>A0A1M7QCW2_9ACTN</name>
<dbReference type="InterPro" id="IPR036461">
    <property type="entry name" value="Urease_betasu_sf"/>
</dbReference>
<evidence type="ECO:0000313" key="5">
    <source>
        <dbReference type="Proteomes" id="UP000184440"/>
    </source>
</evidence>
<dbReference type="NCBIfam" id="TIGR00192">
    <property type="entry name" value="urease_beta"/>
    <property type="match status" value="1"/>
</dbReference>
<dbReference type="GO" id="GO:0043419">
    <property type="term" value="P:urea catabolic process"/>
    <property type="evidence" value="ECO:0007669"/>
    <property type="project" value="UniProtKB-UniRule"/>
</dbReference>
<dbReference type="Proteomes" id="UP000184440">
    <property type="component" value="Unassembled WGS sequence"/>
</dbReference>
<comment type="pathway">
    <text evidence="3">Nitrogen metabolism; urea degradation; CO(2) and NH(3) from urea (urease route): step 1/1.</text>
</comment>
<dbReference type="NCBIfam" id="NF009682">
    <property type="entry name" value="PRK13203.1"/>
    <property type="match status" value="1"/>
</dbReference>
<dbReference type="GO" id="GO:0009039">
    <property type="term" value="F:urease activity"/>
    <property type="evidence" value="ECO:0007669"/>
    <property type="project" value="UniProtKB-UniRule"/>
</dbReference>
<dbReference type="AlphaFoldDB" id="A0A1M7QCW2"/>
<dbReference type="PANTHER" id="PTHR33569">
    <property type="entry name" value="UREASE"/>
    <property type="match status" value="1"/>
</dbReference>
<dbReference type="PANTHER" id="PTHR33569:SF1">
    <property type="entry name" value="UREASE"/>
    <property type="match status" value="1"/>
</dbReference>
<comment type="catalytic activity">
    <reaction evidence="2 3">
        <text>urea + 2 H2O + H(+) = hydrogencarbonate + 2 NH4(+)</text>
        <dbReference type="Rhea" id="RHEA:20557"/>
        <dbReference type="ChEBI" id="CHEBI:15377"/>
        <dbReference type="ChEBI" id="CHEBI:15378"/>
        <dbReference type="ChEBI" id="CHEBI:16199"/>
        <dbReference type="ChEBI" id="CHEBI:17544"/>
        <dbReference type="ChEBI" id="CHEBI:28938"/>
        <dbReference type="EC" id="3.5.1.5"/>
    </reaction>
</comment>
<sequence length="108" mass="11616">MIPGEIVVAEEPVPLLTGRDRLTVEVTNTADRPIQVGSHYHFAAVNTGLAFDRRAAWGYRLAIPAGTAVRFEPGVVREVDLVAIAGTRDVPGLRPEFAGLLDERGPEA</sequence>
<dbReference type="Pfam" id="PF00699">
    <property type="entry name" value="Urease_beta"/>
    <property type="match status" value="1"/>
</dbReference>
<evidence type="ECO:0000256" key="2">
    <source>
        <dbReference type="ARBA" id="ARBA00047778"/>
    </source>
</evidence>
<comment type="subcellular location">
    <subcellularLocation>
        <location evidence="3">Cytoplasm</location>
    </subcellularLocation>
</comment>
<dbReference type="CDD" id="cd00407">
    <property type="entry name" value="Urease_beta"/>
    <property type="match status" value="1"/>
</dbReference>
<dbReference type="EMBL" id="FRCS01000004">
    <property type="protein sequence ID" value="SHN28604.1"/>
    <property type="molecule type" value="Genomic_DNA"/>
</dbReference>